<dbReference type="SMART" id="SM00474">
    <property type="entry name" value="35EXOc"/>
    <property type="match status" value="1"/>
</dbReference>
<dbReference type="FunFam" id="3.30.420.10:FF:000100">
    <property type="entry name" value="3'-5' exonuclease/helicase (Wrn), putative"/>
    <property type="match status" value="1"/>
</dbReference>
<evidence type="ECO:0000256" key="3">
    <source>
        <dbReference type="SAM" id="MobiDB-lite"/>
    </source>
</evidence>
<dbReference type="InParanoid" id="A0A1J7IR13"/>
<evidence type="ECO:0000313" key="5">
    <source>
        <dbReference type="EMBL" id="OIW29781.1"/>
    </source>
</evidence>
<feature type="domain" description="3'-5' exonuclease" evidence="4">
    <location>
        <begin position="168"/>
        <end position="357"/>
    </location>
</feature>
<dbReference type="CDD" id="cd06141">
    <property type="entry name" value="WRN_exo"/>
    <property type="match status" value="1"/>
</dbReference>
<accession>A0A1J7IR13</accession>
<evidence type="ECO:0000256" key="1">
    <source>
        <dbReference type="ARBA" id="ARBA00022722"/>
    </source>
</evidence>
<dbReference type="GO" id="GO:0004386">
    <property type="term" value="F:helicase activity"/>
    <property type="evidence" value="ECO:0007669"/>
    <property type="project" value="UniProtKB-KW"/>
</dbReference>
<dbReference type="AlphaFoldDB" id="A0A1J7IR13"/>
<dbReference type="GO" id="GO:0005737">
    <property type="term" value="C:cytoplasm"/>
    <property type="evidence" value="ECO:0007669"/>
    <property type="project" value="TreeGrafter"/>
</dbReference>
<name>A0A1J7IR13_9PEZI</name>
<dbReference type="GO" id="GO:0003676">
    <property type="term" value="F:nucleic acid binding"/>
    <property type="evidence" value="ECO:0007669"/>
    <property type="project" value="InterPro"/>
</dbReference>
<dbReference type="InterPro" id="IPR036397">
    <property type="entry name" value="RNaseH_sf"/>
</dbReference>
<evidence type="ECO:0000259" key="4">
    <source>
        <dbReference type="SMART" id="SM00474"/>
    </source>
</evidence>
<dbReference type="OrthoDB" id="1920326at2759"/>
<keyword evidence="1" id="KW-0540">Nuclease</keyword>
<organism evidence="5 6">
    <name type="scientific">Coniochaeta ligniaria NRRL 30616</name>
    <dbReference type="NCBI Taxonomy" id="1408157"/>
    <lineage>
        <taxon>Eukaryota</taxon>
        <taxon>Fungi</taxon>
        <taxon>Dikarya</taxon>
        <taxon>Ascomycota</taxon>
        <taxon>Pezizomycotina</taxon>
        <taxon>Sordariomycetes</taxon>
        <taxon>Sordariomycetidae</taxon>
        <taxon>Coniochaetales</taxon>
        <taxon>Coniochaetaceae</taxon>
        <taxon>Coniochaeta</taxon>
    </lineage>
</organism>
<keyword evidence="5" id="KW-0067">ATP-binding</keyword>
<evidence type="ECO:0000256" key="2">
    <source>
        <dbReference type="ARBA" id="ARBA00022801"/>
    </source>
</evidence>
<keyword evidence="6" id="KW-1185">Reference proteome</keyword>
<dbReference type="Proteomes" id="UP000182658">
    <property type="component" value="Unassembled WGS sequence"/>
</dbReference>
<evidence type="ECO:0000313" key="6">
    <source>
        <dbReference type="Proteomes" id="UP000182658"/>
    </source>
</evidence>
<feature type="region of interest" description="Disordered" evidence="3">
    <location>
        <begin position="55"/>
        <end position="93"/>
    </location>
</feature>
<dbReference type="InterPro" id="IPR002562">
    <property type="entry name" value="3'-5'_exonuclease_dom"/>
</dbReference>
<dbReference type="Gene3D" id="3.30.420.10">
    <property type="entry name" value="Ribonuclease H-like superfamily/Ribonuclease H"/>
    <property type="match status" value="1"/>
</dbReference>
<proteinExistence type="predicted"/>
<protein>
    <submittedName>
        <fullName evidence="5">Putative Werner syndrome helicase</fullName>
    </submittedName>
</protein>
<dbReference type="EMBL" id="KV875097">
    <property type="protein sequence ID" value="OIW29781.1"/>
    <property type="molecule type" value="Genomic_DNA"/>
</dbReference>
<dbReference type="GO" id="GO:0006139">
    <property type="term" value="P:nucleobase-containing compound metabolic process"/>
    <property type="evidence" value="ECO:0007669"/>
    <property type="project" value="InterPro"/>
</dbReference>
<dbReference type="InterPro" id="IPR012337">
    <property type="entry name" value="RNaseH-like_sf"/>
</dbReference>
<dbReference type="Pfam" id="PF01612">
    <property type="entry name" value="DNA_pol_A_exo1"/>
    <property type="match status" value="1"/>
</dbReference>
<sequence>MASSSPQHQLWHFSRGIVFAKNGNAVYPRLPVAGYHSSPDLLSERDDTLVLAGRGLEPDSSRQLSADSPGFLETDAKERAKSVPPTETESPDTNALEAAEGVYAVPGADIVDENVSDEPPFTPLDFRIPEDVFREAKLGEPGTPESFWSYSLYRGPGDDGATDAKIKVHYCRTKHTTERVLQQYFMNEKILGFDLEWAPDATKLQSARRNVSLVQIASQSRIALFHIALYPKSDELVAPAFKKIMEDPAITKAGVCIKGDCTRLRNFMGIDSRGIFELSHLYKLVKYSTTGEYHAINRRTVNLAAQVHECLGLPMFKGQDVRASDWSQLLGMQQIEYSASDAYAAVQIYAVLDHQRQQLDPTPPLPHHAELNLPIRLADGVIIPTPDENLEPEGEDTRPQGLALSQRNLRRERYLKSLGESIQIEADGEPILKETPKPSEPAKDVPKDARIVAAENWLLEYRARSKSIGFRKTVRAAAASLRAYHIWHENEDLNPQAIAKLLRNPPLQTSTVVNYILEAIRVEKLPYNAARLQAEVLSFIPKEMLGTSRYKLLANACKHAIGAEAPTKA</sequence>
<keyword evidence="2" id="KW-0378">Hydrolase</keyword>
<dbReference type="SUPFAM" id="SSF53098">
    <property type="entry name" value="Ribonuclease H-like"/>
    <property type="match status" value="1"/>
</dbReference>
<dbReference type="InterPro" id="IPR051132">
    <property type="entry name" value="3-5_Exonuclease_domain"/>
</dbReference>
<dbReference type="PANTHER" id="PTHR13620">
    <property type="entry name" value="3-5 EXONUCLEASE"/>
    <property type="match status" value="1"/>
</dbReference>
<dbReference type="GO" id="GO:0008408">
    <property type="term" value="F:3'-5' exonuclease activity"/>
    <property type="evidence" value="ECO:0007669"/>
    <property type="project" value="InterPro"/>
</dbReference>
<dbReference type="STRING" id="1408157.A0A1J7IR13"/>
<dbReference type="PANTHER" id="PTHR13620:SF104">
    <property type="entry name" value="EXONUCLEASE 3'-5' DOMAIN-CONTAINING PROTEIN 2"/>
    <property type="match status" value="1"/>
</dbReference>
<dbReference type="GO" id="GO:0005634">
    <property type="term" value="C:nucleus"/>
    <property type="evidence" value="ECO:0007669"/>
    <property type="project" value="TreeGrafter"/>
</dbReference>
<keyword evidence="5" id="KW-0547">Nucleotide-binding</keyword>
<gene>
    <name evidence="5" type="ORF">CONLIGDRAFT_615979</name>
</gene>
<reference evidence="5 6" key="1">
    <citation type="submission" date="2016-10" db="EMBL/GenBank/DDBJ databases">
        <title>Draft genome sequence of Coniochaeta ligniaria NRRL30616, a lignocellulolytic fungus for bioabatement of inhibitors in plant biomass hydrolysates.</title>
        <authorList>
            <consortium name="DOE Joint Genome Institute"/>
            <person name="Jimenez D.J."/>
            <person name="Hector R.E."/>
            <person name="Riley R."/>
            <person name="Sun H."/>
            <person name="Grigoriev I.V."/>
            <person name="Van Elsas J.D."/>
            <person name="Nichols N.N."/>
        </authorList>
    </citation>
    <scope>NUCLEOTIDE SEQUENCE [LARGE SCALE GENOMIC DNA]</scope>
    <source>
        <strain evidence="5 6">NRRL 30616</strain>
    </source>
</reference>
<keyword evidence="5" id="KW-0347">Helicase</keyword>